<feature type="domain" description="SEA" evidence="2">
    <location>
        <begin position="24"/>
        <end position="139"/>
    </location>
</feature>
<evidence type="ECO:0000313" key="4">
    <source>
        <dbReference type="Proteomes" id="UP000327493"/>
    </source>
</evidence>
<gene>
    <name evidence="3" type="ORF">FQN60_010482</name>
</gene>
<reference evidence="3 4" key="1">
    <citation type="submission" date="2019-08" db="EMBL/GenBank/DDBJ databases">
        <title>A chromosome-level genome assembly, high-density linkage maps, and genome scans reveal the genomic architecture of hybrid incompatibilities underlying speciation via character displacement in darters (Percidae: Etheostominae).</title>
        <authorList>
            <person name="Moran R.L."/>
            <person name="Catchen J.M."/>
            <person name="Fuller R.C."/>
        </authorList>
    </citation>
    <scope>NUCLEOTIDE SEQUENCE [LARGE SCALE GENOMIC DNA]</scope>
    <source>
        <strain evidence="3">EspeVRDwgs_2016</strain>
        <tissue evidence="3">Muscle</tissue>
    </source>
</reference>
<accession>A0A5J5D506</accession>
<dbReference type="SUPFAM" id="SSF82671">
    <property type="entry name" value="SEA domain"/>
    <property type="match status" value="1"/>
</dbReference>
<dbReference type="InterPro" id="IPR000082">
    <property type="entry name" value="SEA_dom"/>
</dbReference>
<evidence type="ECO:0000259" key="2">
    <source>
        <dbReference type="PROSITE" id="PS50024"/>
    </source>
</evidence>
<dbReference type="InterPro" id="IPR036364">
    <property type="entry name" value="SEA_dom_sf"/>
</dbReference>
<feature type="chain" id="PRO_5023869400" description="SEA domain-containing protein" evidence="1">
    <location>
        <begin position="23"/>
        <end position="160"/>
    </location>
</feature>
<dbReference type="EMBL" id="VOFY01000010">
    <property type="protein sequence ID" value="KAA8589137.1"/>
    <property type="molecule type" value="Genomic_DNA"/>
</dbReference>
<evidence type="ECO:0000313" key="3">
    <source>
        <dbReference type="EMBL" id="KAA8589137.1"/>
    </source>
</evidence>
<sequence>MAVAWITSIFLLLIAATTPADLQELEVARLYFKSAQSTFTNDLLNPSSAAFRNRVDVTKKELEPIFLEAFPDSFKNMTVKVFSKGSVNTEADLTFVKALLPDHNQIRTALSKSVAKVTAFDIVLSSINVNGIYSSGISHNISFITASCLVLLSWLLSSQQ</sequence>
<proteinExistence type="predicted"/>
<evidence type="ECO:0000256" key="1">
    <source>
        <dbReference type="SAM" id="SignalP"/>
    </source>
</evidence>
<feature type="signal peptide" evidence="1">
    <location>
        <begin position="1"/>
        <end position="22"/>
    </location>
</feature>
<dbReference type="AlphaFoldDB" id="A0A5J5D506"/>
<name>A0A5J5D506_9PERO</name>
<keyword evidence="1" id="KW-0732">Signal</keyword>
<keyword evidence="4" id="KW-1185">Reference proteome</keyword>
<dbReference type="Proteomes" id="UP000327493">
    <property type="component" value="Chromosome 10"/>
</dbReference>
<organism evidence="3 4">
    <name type="scientific">Etheostoma spectabile</name>
    <name type="common">orangethroat darter</name>
    <dbReference type="NCBI Taxonomy" id="54343"/>
    <lineage>
        <taxon>Eukaryota</taxon>
        <taxon>Metazoa</taxon>
        <taxon>Chordata</taxon>
        <taxon>Craniata</taxon>
        <taxon>Vertebrata</taxon>
        <taxon>Euteleostomi</taxon>
        <taxon>Actinopterygii</taxon>
        <taxon>Neopterygii</taxon>
        <taxon>Teleostei</taxon>
        <taxon>Neoteleostei</taxon>
        <taxon>Acanthomorphata</taxon>
        <taxon>Eupercaria</taxon>
        <taxon>Perciformes</taxon>
        <taxon>Percoidei</taxon>
        <taxon>Percidae</taxon>
        <taxon>Etheostomatinae</taxon>
        <taxon>Etheostoma</taxon>
    </lineage>
</organism>
<protein>
    <recommendedName>
        <fullName evidence="2">SEA domain-containing protein</fullName>
    </recommendedName>
</protein>
<dbReference type="Gene3D" id="3.30.70.960">
    <property type="entry name" value="SEA domain"/>
    <property type="match status" value="1"/>
</dbReference>
<comment type="caution">
    <text evidence="3">The sequence shown here is derived from an EMBL/GenBank/DDBJ whole genome shotgun (WGS) entry which is preliminary data.</text>
</comment>
<dbReference type="PROSITE" id="PS50024">
    <property type="entry name" value="SEA"/>
    <property type="match status" value="1"/>
</dbReference>